<comment type="caution">
    <text evidence="2">The sequence shown here is derived from an EMBL/GenBank/DDBJ whole genome shotgun (WGS) entry which is preliminary data.</text>
</comment>
<proteinExistence type="predicted"/>
<feature type="transmembrane region" description="Helical" evidence="1">
    <location>
        <begin position="38"/>
        <end position="56"/>
    </location>
</feature>
<keyword evidence="1" id="KW-0812">Transmembrane</keyword>
<dbReference type="EMBL" id="JAQAGZ010000011">
    <property type="protein sequence ID" value="MCZ8514319.1"/>
    <property type="molecule type" value="Genomic_DNA"/>
</dbReference>
<keyword evidence="3" id="KW-1185">Reference proteome</keyword>
<dbReference type="RefSeq" id="WP_269882837.1">
    <property type="nucleotide sequence ID" value="NZ_JAQAGZ010000011.1"/>
</dbReference>
<evidence type="ECO:0000256" key="1">
    <source>
        <dbReference type="SAM" id="Phobius"/>
    </source>
</evidence>
<organism evidence="2 3">
    <name type="scientific">Paenibacillus gyeongsangnamensis</name>
    <dbReference type="NCBI Taxonomy" id="3388067"/>
    <lineage>
        <taxon>Bacteria</taxon>
        <taxon>Bacillati</taxon>
        <taxon>Bacillota</taxon>
        <taxon>Bacilli</taxon>
        <taxon>Bacillales</taxon>
        <taxon>Paenibacillaceae</taxon>
        <taxon>Paenibacillus</taxon>
    </lineage>
</organism>
<keyword evidence="1" id="KW-0472">Membrane</keyword>
<gene>
    <name evidence="2" type="ORF">O9H85_18180</name>
</gene>
<keyword evidence="1" id="KW-1133">Transmembrane helix</keyword>
<evidence type="ECO:0000313" key="3">
    <source>
        <dbReference type="Proteomes" id="UP001527882"/>
    </source>
</evidence>
<evidence type="ECO:0000313" key="2">
    <source>
        <dbReference type="EMBL" id="MCZ8514319.1"/>
    </source>
</evidence>
<name>A0ABT4QBX0_9BACL</name>
<feature type="transmembrane region" description="Helical" evidence="1">
    <location>
        <begin position="68"/>
        <end position="87"/>
    </location>
</feature>
<reference evidence="2 3" key="1">
    <citation type="submission" date="2022-12" db="EMBL/GenBank/DDBJ databases">
        <title>Draft genome sequence of Paenibacillus sp. dW9.</title>
        <authorList>
            <person name="Choi E.-W."/>
            <person name="Kim D.-U."/>
        </authorList>
    </citation>
    <scope>NUCLEOTIDE SEQUENCE [LARGE SCALE GENOMIC DNA]</scope>
    <source>
        <strain evidence="3">dW9</strain>
    </source>
</reference>
<evidence type="ECO:0008006" key="4">
    <source>
        <dbReference type="Google" id="ProtNLM"/>
    </source>
</evidence>
<dbReference type="Proteomes" id="UP001527882">
    <property type="component" value="Unassembled WGS sequence"/>
</dbReference>
<protein>
    <recommendedName>
        <fullName evidence="4">DUF3995 domain-containing protein</fullName>
    </recommendedName>
</protein>
<accession>A0ABT4QBX0</accession>
<sequence>MILAIFNFGGLVWAARGLWTNLSHYPSFQDAESLLTIVPWVMFWFVIAVVLALIIPRLKNFFGLFERLFLLSTYVWLFVVSIELARLG</sequence>